<dbReference type="CDD" id="cd17536">
    <property type="entry name" value="REC_YesN-like"/>
    <property type="match status" value="1"/>
</dbReference>
<protein>
    <submittedName>
        <fullName evidence="7">Response regulator</fullName>
    </submittedName>
</protein>
<proteinExistence type="predicted"/>
<evidence type="ECO:0000256" key="1">
    <source>
        <dbReference type="ARBA" id="ARBA00023015"/>
    </source>
</evidence>
<dbReference type="Gene3D" id="3.40.50.2300">
    <property type="match status" value="1"/>
</dbReference>
<dbReference type="InterPro" id="IPR018060">
    <property type="entry name" value="HTH_AraC"/>
</dbReference>
<feature type="domain" description="HTH araC/xylS-type" evidence="5">
    <location>
        <begin position="153"/>
        <end position="252"/>
    </location>
</feature>
<gene>
    <name evidence="7" type="ORF">HFZ78_29725</name>
</gene>
<reference evidence="7 8" key="1">
    <citation type="submission" date="2020-04" db="EMBL/GenBank/DDBJ databases">
        <title>Genome-Wide Identification of 5-Methylcytosine Sites in Bacterial Genomes By High-Throughput Sequencing of MspJI Restriction Fragments.</title>
        <authorList>
            <person name="Wu V."/>
        </authorList>
    </citation>
    <scope>NUCLEOTIDE SEQUENCE [LARGE SCALE GENOMIC DNA]</scope>
    <source>
        <strain evidence="7 8">S2</strain>
    </source>
</reference>
<evidence type="ECO:0000256" key="2">
    <source>
        <dbReference type="ARBA" id="ARBA00023125"/>
    </source>
</evidence>
<dbReference type="Proteomes" id="UP000501868">
    <property type="component" value="Chromosome"/>
</dbReference>
<evidence type="ECO:0000259" key="5">
    <source>
        <dbReference type="PROSITE" id="PS01124"/>
    </source>
</evidence>
<dbReference type="PROSITE" id="PS50110">
    <property type="entry name" value="RESPONSE_REGULATORY"/>
    <property type="match status" value="1"/>
</dbReference>
<reference evidence="7 8" key="2">
    <citation type="submission" date="2020-04" db="EMBL/GenBank/DDBJ databases">
        <authorList>
            <person name="Fomenkov A."/>
            <person name="Anton B.P."/>
            <person name="Roberts R.J."/>
        </authorList>
    </citation>
    <scope>NUCLEOTIDE SEQUENCE [LARGE SCALE GENOMIC DNA]</scope>
    <source>
        <strain evidence="7 8">S2</strain>
    </source>
</reference>
<accession>A0A6H1P9R9</accession>
<feature type="modified residue" description="4-aspartylphosphate" evidence="4">
    <location>
        <position position="60"/>
    </location>
</feature>
<dbReference type="AlphaFoldDB" id="A0A6H1P9R9"/>
<dbReference type="Pfam" id="PF12833">
    <property type="entry name" value="HTH_18"/>
    <property type="match status" value="1"/>
</dbReference>
<dbReference type="SUPFAM" id="SSF52172">
    <property type="entry name" value="CheY-like"/>
    <property type="match status" value="1"/>
</dbReference>
<dbReference type="GO" id="GO:0003700">
    <property type="term" value="F:DNA-binding transcription factor activity"/>
    <property type="evidence" value="ECO:0007669"/>
    <property type="project" value="InterPro"/>
</dbReference>
<sequence>MNNTFQIKTIVVEDESLIRRNISRKISELNPNFKVIGEAMNGQEALNMIEKDIPQLVITDIQMPIMNGLELAKSIYFAYPNTKTVILSGHHEFEYARQAINYKVEDYLLKPVVNEELRSLLAKIELKVKGDLDSLANIALSMSDKISPEELVESVKLFIKENYKKDLSLKEIANELNFTVDYLGKIFKKYTKESPIKYLTRLRISEAKHILSSDLNMEIKMVGKVVGYPDQYYFSRVFKTNTGYYPSEYRSIIQSSN</sequence>
<evidence type="ECO:0000313" key="8">
    <source>
        <dbReference type="Proteomes" id="UP000501868"/>
    </source>
</evidence>
<dbReference type="GO" id="GO:0043565">
    <property type="term" value="F:sequence-specific DNA binding"/>
    <property type="evidence" value="ECO:0007669"/>
    <property type="project" value="InterPro"/>
</dbReference>
<name>A0A6H1P9R9_PRIMG</name>
<dbReference type="InterPro" id="IPR011006">
    <property type="entry name" value="CheY-like_superfamily"/>
</dbReference>
<evidence type="ECO:0000256" key="3">
    <source>
        <dbReference type="ARBA" id="ARBA00023163"/>
    </source>
</evidence>
<dbReference type="PANTHER" id="PTHR43280:SF28">
    <property type="entry name" value="HTH-TYPE TRANSCRIPTIONAL ACTIVATOR RHAS"/>
    <property type="match status" value="1"/>
</dbReference>
<evidence type="ECO:0000259" key="6">
    <source>
        <dbReference type="PROSITE" id="PS50110"/>
    </source>
</evidence>
<dbReference type="InterPro" id="IPR001789">
    <property type="entry name" value="Sig_transdc_resp-reg_receiver"/>
</dbReference>
<dbReference type="SUPFAM" id="SSF46689">
    <property type="entry name" value="Homeodomain-like"/>
    <property type="match status" value="2"/>
</dbReference>
<feature type="domain" description="Response regulatory" evidence="6">
    <location>
        <begin position="8"/>
        <end position="125"/>
    </location>
</feature>
<dbReference type="SMART" id="SM00342">
    <property type="entry name" value="HTH_ARAC"/>
    <property type="match status" value="1"/>
</dbReference>
<keyword evidence="2" id="KW-0238">DNA-binding</keyword>
<dbReference type="PANTHER" id="PTHR43280">
    <property type="entry name" value="ARAC-FAMILY TRANSCRIPTIONAL REGULATOR"/>
    <property type="match status" value="1"/>
</dbReference>
<keyword evidence="3" id="KW-0804">Transcription</keyword>
<dbReference type="InterPro" id="IPR009057">
    <property type="entry name" value="Homeodomain-like_sf"/>
</dbReference>
<dbReference type="PROSITE" id="PS01124">
    <property type="entry name" value="HTH_ARAC_FAMILY_2"/>
    <property type="match status" value="1"/>
</dbReference>
<dbReference type="SMART" id="SM00448">
    <property type="entry name" value="REC"/>
    <property type="match status" value="1"/>
</dbReference>
<dbReference type="GO" id="GO:0000160">
    <property type="term" value="P:phosphorelay signal transduction system"/>
    <property type="evidence" value="ECO:0007669"/>
    <property type="project" value="InterPro"/>
</dbReference>
<dbReference type="Gene3D" id="1.10.10.60">
    <property type="entry name" value="Homeodomain-like"/>
    <property type="match status" value="2"/>
</dbReference>
<keyword evidence="1" id="KW-0805">Transcription regulation</keyword>
<organism evidence="7 8">
    <name type="scientific">Priestia megaterium</name>
    <name type="common">Bacillus megaterium</name>
    <dbReference type="NCBI Taxonomy" id="1404"/>
    <lineage>
        <taxon>Bacteria</taxon>
        <taxon>Bacillati</taxon>
        <taxon>Bacillota</taxon>
        <taxon>Bacilli</taxon>
        <taxon>Bacillales</taxon>
        <taxon>Bacillaceae</taxon>
        <taxon>Priestia</taxon>
    </lineage>
</organism>
<keyword evidence="4" id="KW-0597">Phosphoprotein</keyword>
<evidence type="ECO:0000256" key="4">
    <source>
        <dbReference type="PROSITE-ProRule" id="PRU00169"/>
    </source>
</evidence>
<evidence type="ECO:0000313" key="7">
    <source>
        <dbReference type="EMBL" id="QIZ10374.1"/>
    </source>
</evidence>
<dbReference type="EMBL" id="CP051128">
    <property type="protein sequence ID" value="QIZ10374.1"/>
    <property type="molecule type" value="Genomic_DNA"/>
</dbReference>
<dbReference type="Pfam" id="PF00072">
    <property type="entry name" value="Response_reg"/>
    <property type="match status" value="1"/>
</dbReference>